<keyword evidence="1" id="KW-0472">Membrane</keyword>
<dbReference type="Proteomes" id="UP000236641">
    <property type="component" value="Unassembled WGS sequence"/>
</dbReference>
<evidence type="ECO:0000313" key="2">
    <source>
        <dbReference type="EMBL" id="PNQ73123.1"/>
    </source>
</evidence>
<comment type="caution">
    <text evidence="2">The sequence shown here is derived from an EMBL/GenBank/DDBJ whole genome shotgun (WGS) entry which is preliminary data.</text>
</comment>
<evidence type="ECO:0000256" key="1">
    <source>
        <dbReference type="SAM" id="Phobius"/>
    </source>
</evidence>
<dbReference type="EMBL" id="POWF01000004">
    <property type="protein sequence ID" value="PNQ73123.1"/>
    <property type="molecule type" value="Genomic_DNA"/>
</dbReference>
<keyword evidence="1" id="KW-0812">Transmembrane</keyword>
<dbReference type="OrthoDB" id="1414794at2"/>
<proteinExistence type="predicted"/>
<evidence type="ECO:0000313" key="3">
    <source>
        <dbReference type="Proteomes" id="UP000236641"/>
    </source>
</evidence>
<accession>A0A2K1DYN7</accession>
<feature type="transmembrane region" description="Helical" evidence="1">
    <location>
        <begin position="12"/>
        <end position="29"/>
    </location>
</feature>
<gene>
    <name evidence="2" type="ORF">C1T31_09035</name>
</gene>
<sequence>MENKTSKYLKYAVGEIILVVIGILIALQINNWNKAHQLKNDNQVYLKKLMIELDQNTKRLNLLINNGSNGWVSLETAVTNCDSLLKLTYKGLKEDHLAYILSANLDAGGSKLSLNNSTYEELINTGKLYSLGSDSLITAIIDYYKLCEREDNYNSGNAAVSEAASYRMEKGFLKLRLDYKMDSINFNINNYPWYFDNTSEKYQDFQVGLNEMKTTQEINLLKCKMLIEATQILKEKISNMHPVE</sequence>
<dbReference type="InterPro" id="IPR045749">
    <property type="entry name" value="DUF6090"/>
</dbReference>
<keyword evidence="1" id="KW-1133">Transmembrane helix</keyword>
<dbReference type="RefSeq" id="WP_103052163.1">
    <property type="nucleotide sequence ID" value="NZ_POWF01000004.1"/>
</dbReference>
<organism evidence="2 3">
    <name type="scientific">Hanstruepera neustonica</name>
    <dbReference type="NCBI Taxonomy" id="1445657"/>
    <lineage>
        <taxon>Bacteria</taxon>
        <taxon>Pseudomonadati</taxon>
        <taxon>Bacteroidota</taxon>
        <taxon>Flavobacteriia</taxon>
        <taxon>Flavobacteriales</taxon>
        <taxon>Flavobacteriaceae</taxon>
        <taxon>Hanstruepera</taxon>
    </lineage>
</organism>
<dbReference type="Pfam" id="PF19578">
    <property type="entry name" value="DUF6090"/>
    <property type="match status" value="1"/>
</dbReference>
<dbReference type="AlphaFoldDB" id="A0A2K1DYN7"/>
<name>A0A2K1DYN7_9FLAO</name>
<keyword evidence="3" id="KW-1185">Reference proteome</keyword>
<protein>
    <submittedName>
        <fullName evidence="2">Uncharacterized protein</fullName>
    </submittedName>
</protein>
<reference evidence="2 3" key="1">
    <citation type="submission" date="2018-01" db="EMBL/GenBank/DDBJ databases">
        <title>The draft genome of Hanstruepera neustonica JCM19743.</title>
        <authorList>
            <person name="He R.-H."/>
            <person name="Du Z.-J."/>
        </authorList>
    </citation>
    <scope>NUCLEOTIDE SEQUENCE [LARGE SCALE GENOMIC DNA]</scope>
    <source>
        <strain evidence="2 3">JCM19743</strain>
    </source>
</reference>